<comment type="cofactor">
    <cofactor evidence="1">
        <name>Mg(2+)</name>
        <dbReference type="ChEBI" id="CHEBI:18420"/>
    </cofactor>
</comment>
<dbReference type="PIRSF" id="PIRSF015582">
    <property type="entry name" value="Cit_lyase_B"/>
    <property type="match status" value="1"/>
</dbReference>
<sequence length="305" mass="31893">MSRRREVSGRAFTAGPTLLFCPADRPERYAKAAERADAVILDLEDAVAEPDKPAARDHLRAHLDTLAGPGGADLRARTVVRISPAGTEDFHADVALLAGSPVELVMLAKTESAQDVAAAAEALPGVGLIPLCETAAGATRAEQIASHPQVVAVMWGAEDLIASLGGSSSRRADGRYRDVARQARAQVLLAAATHGAAGIDAIYADIDDVTGLAEEAADAVASGWAAKACIHPSQVPLIRQAYAPTAEELEHARALLAQVPHHGGAFRFRGAMVDLPLIRHAEQVVCRAEAASAASTEPVTRQRAR</sequence>
<dbReference type="PANTHER" id="PTHR32308">
    <property type="entry name" value="LYASE BETA SUBUNIT, PUTATIVE (AFU_ORTHOLOGUE AFUA_4G13030)-RELATED"/>
    <property type="match status" value="1"/>
</dbReference>
<evidence type="ECO:0000259" key="4">
    <source>
        <dbReference type="Pfam" id="PF03328"/>
    </source>
</evidence>
<accession>A0ABP6LZQ7</accession>
<evidence type="ECO:0000313" key="5">
    <source>
        <dbReference type="EMBL" id="GAA3065384.1"/>
    </source>
</evidence>
<name>A0ABP6LZQ7_9MICC</name>
<evidence type="ECO:0000313" key="6">
    <source>
        <dbReference type="Proteomes" id="UP001500236"/>
    </source>
</evidence>
<protein>
    <submittedName>
        <fullName evidence="5">CoA ester lyase</fullName>
    </submittedName>
</protein>
<dbReference type="InterPro" id="IPR005000">
    <property type="entry name" value="Aldolase/citrate-lyase_domain"/>
</dbReference>
<evidence type="ECO:0000256" key="2">
    <source>
        <dbReference type="ARBA" id="ARBA00022723"/>
    </source>
</evidence>
<dbReference type="InterPro" id="IPR040442">
    <property type="entry name" value="Pyrv_kinase-like_dom_sf"/>
</dbReference>
<reference evidence="6" key="1">
    <citation type="journal article" date="2019" name="Int. J. Syst. Evol. Microbiol.">
        <title>The Global Catalogue of Microorganisms (GCM) 10K type strain sequencing project: providing services to taxonomists for standard genome sequencing and annotation.</title>
        <authorList>
            <consortium name="The Broad Institute Genomics Platform"/>
            <consortium name="The Broad Institute Genome Sequencing Center for Infectious Disease"/>
            <person name="Wu L."/>
            <person name="Ma J."/>
        </authorList>
    </citation>
    <scope>NUCLEOTIDE SEQUENCE [LARGE SCALE GENOMIC DNA]</scope>
    <source>
        <strain evidence="6">JCM 14309</strain>
    </source>
</reference>
<gene>
    <name evidence="5" type="ORF">GCM10010529_17910</name>
</gene>
<dbReference type="RefSeq" id="WP_344683876.1">
    <property type="nucleotide sequence ID" value="NZ_BAAAVT010000010.1"/>
</dbReference>
<dbReference type="PANTHER" id="PTHR32308:SF10">
    <property type="entry name" value="CITRATE LYASE SUBUNIT BETA"/>
    <property type="match status" value="1"/>
</dbReference>
<dbReference type="Pfam" id="PF03328">
    <property type="entry name" value="HpcH_HpaI"/>
    <property type="match status" value="1"/>
</dbReference>
<proteinExistence type="predicted"/>
<dbReference type="Proteomes" id="UP001500236">
    <property type="component" value="Unassembled WGS sequence"/>
</dbReference>
<dbReference type="Gene3D" id="3.20.20.60">
    <property type="entry name" value="Phosphoenolpyruvate-binding domains"/>
    <property type="match status" value="1"/>
</dbReference>
<comment type="caution">
    <text evidence="5">The sequence shown here is derived from an EMBL/GenBank/DDBJ whole genome shotgun (WGS) entry which is preliminary data.</text>
</comment>
<dbReference type="GO" id="GO:0016829">
    <property type="term" value="F:lyase activity"/>
    <property type="evidence" value="ECO:0007669"/>
    <property type="project" value="UniProtKB-KW"/>
</dbReference>
<evidence type="ECO:0000256" key="1">
    <source>
        <dbReference type="ARBA" id="ARBA00001946"/>
    </source>
</evidence>
<dbReference type="EMBL" id="BAAAVT010000010">
    <property type="protein sequence ID" value="GAA3065384.1"/>
    <property type="molecule type" value="Genomic_DNA"/>
</dbReference>
<keyword evidence="5" id="KW-0456">Lyase</keyword>
<keyword evidence="3" id="KW-0460">Magnesium</keyword>
<keyword evidence="2" id="KW-0479">Metal-binding</keyword>
<dbReference type="SUPFAM" id="SSF51621">
    <property type="entry name" value="Phosphoenolpyruvate/pyruvate domain"/>
    <property type="match status" value="1"/>
</dbReference>
<dbReference type="InterPro" id="IPR011206">
    <property type="entry name" value="Citrate_lyase_beta/mcl1/mcl2"/>
</dbReference>
<organism evidence="5 6">
    <name type="scientific">Nesterenkonia aethiopica</name>
    <dbReference type="NCBI Taxonomy" id="269144"/>
    <lineage>
        <taxon>Bacteria</taxon>
        <taxon>Bacillati</taxon>
        <taxon>Actinomycetota</taxon>
        <taxon>Actinomycetes</taxon>
        <taxon>Micrococcales</taxon>
        <taxon>Micrococcaceae</taxon>
        <taxon>Nesterenkonia</taxon>
    </lineage>
</organism>
<evidence type="ECO:0000256" key="3">
    <source>
        <dbReference type="ARBA" id="ARBA00022842"/>
    </source>
</evidence>
<keyword evidence="6" id="KW-1185">Reference proteome</keyword>
<dbReference type="InterPro" id="IPR015813">
    <property type="entry name" value="Pyrv/PenolPyrv_kinase-like_dom"/>
</dbReference>
<feature type="domain" description="HpcH/HpaI aldolase/citrate lyase" evidence="4">
    <location>
        <begin position="18"/>
        <end position="232"/>
    </location>
</feature>